<dbReference type="PROSITE" id="PS00211">
    <property type="entry name" value="ABC_TRANSPORTER_1"/>
    <property type="match status" value="1"/>
</dbReference>
<reference evidence="6" key="3">
    <citation type="submission" date="2024-02" db="EMBL/GenBank/DDBJ databases">
        <authorList>
            <person name="Choi B."/>
        </authorList>
    </citation>
    <scope>NUCLEOTIDE SEQUENCE</scope>
    <source>
        <strain evidence="6">UMB1016</strain>
    </source>
</reference>
<dbReference type="InterPro" id="IPR027417">
    <property type="entry name" value="P-loop_NTPase"/>
</dbReference>
<dbReference type="PROSITE" id="PS50893">
    <property type="entry name" value="ABC_TRANSPORTER_2"/>
    <property type="match status" value="1"/>
</dbReference>
<dbReference type="GO" id="GO:0016887">
    <property type="term" value="F:ATP hydrolysis activity"/>
    <property type="evidence" value="ECO:0007669"/>
    <property type="project" value="InterPro"/>
</dbReference>
<dbReference type="PANTHER" id="PTHR42794">
    <property type="entry name" value="HEMIN IMPORT ATP-BINDING PROTEIN HMUV"/>
    <property type="match status" value="1"/>
</dbReference>
<dbReference type="InterPro" id="IPR003439">
    <property type="entry name" value="ABC_transporter-like_ATP-bd"/>
</dbReference>
<organism evidence="5 8">
    <name type="scientific">Aerococcus mictus</name>
    <dbReference type="NCBI Taxonomy" id="2976810"/>
    <lineage>
        <taxon>Bacteria</taxon>
        <taxon>Bacillati</taxon>
        <taxon>Bacillota</taxon>
        <taxon>Bacilli</taxon>
        <taxon>Lactobacillales</taxon>
        <taxon>Aerococcaceae</taxon>
        <taxon>Aerococcus</taxon>
    </lineage>
</organism>
<evidence type="ECO:0000256" key="3">
    <source>
        <dbReference type="ARBA" id="ARBA00022840"/>
    </source>
</evidence>
<sequence length="252" mass="28055">MSKISVDQLNISLSGRSILQELSFQVEKGEFVGLIGPNGSGKSTLLKALDKSLSRQSGEIYFNAQNIDHLSTKEFAKTCAVVAQEHNLAFDFKVIDLVQLSRFIHHPWYQGNNQRDAAIVQEALEKVGLVDLQDKNYFQLSGGEQQRVMIAMALAKQVDILLMDEPSNHLDINYQLSILKTIKQEGLTVFTSLHDLNLAARFCDRLILLNQGSIVLNGPTEEVLTSPQLSQVFKVDIVTNRLPNGCLGINYL</sequence>
<dbReference type="SMART" id="SM00382">
    <property type="entry name" value="AAA"/>
    <property type="match status" value="1"/>
</dbReference>
<dbReference type="SUPFAM" id="SSF52540">
    <property type="entry name" value="P-loop containing nucleoside triphosphate hydrolases"/>
    <property type="match status" value="1"/>
</dbReference>
<evidence type="ECO:0000313" key="5">
    <source>
        <dbReference type="EMBL" id="MCY3087181.1"/>
    </source>
</evidence>
<keyword evidence="3 5" id="KW-0067">ATP-binding</keyword>
<dbReference type="EMBL" id="JAOTMY010000001">
    <property type="protein sequence ID" value="MCY3087181.1"/>
    <property type="molecule type" value="Genomic_DNA"/>
</dbReference>
<name>A0A1E9PI61_9LACT</name>
<dbReference type="InterPro" id="IPR017871">
    <property type="entry name" value="ABC_transporter-like_CS"/>
</dbReference>
<dbReference type="AlphaFoldDB" id="A0A1E9PI61"/>
<evidence type="ECO:0000256" key="1">
    <source>
        <dbReference type="ARBA" id="ARBA00022448"/>
    </source>
</evidence>
<dbReference type="Gene3D" id="3.40.50.300">
    <property type="entry name" value="P-loop containing nucleotide triphosphate hydrolases"/>
    <property type="match status" value="1"/>
</dbReference>
<accession>A0A1E9PI61</accession>
<evidence type="ECO:0000313" key="6">
    <source>
        <dbReference type="EMBL" id="WWC55429.1"/>
    </source>
</evidence>
<evidence type="ECO:0000313" key="8">
    <source>
        <dbReference type="Proteomes" id="UP001069047"/>
    </source>
</evidence>
<evidence type="ECO:0000256" key="2">
    <source>
        <dbReference type="ARBA" id="ARBA00022741"/>
    </source>
</evidence>
<dbReference type="Pfam" id="PF00005">
    <property type="entry name" value="ABC_tran"/>
    <property type="match status" value="1"/>
</dbReference>
<dbReference type="InterPro" id="IPR003593">
    <property type="entry name" value="AAA+_ATPase"/>
</dbReference>
<proteinExistence type="predicted"/>
<keyword evidence="1" id="KW-0813">Transport</keyword>
<dbReference type="PANTHER" id="PTHR42794:SF2">
    <property type="entry name" value="ABC TRANSPORTER ATP-BINDING PROTEIN"/>
    <property type="match status" value="1"/>
</dbReference>
<evidence type="ECO:0000259" key="4">
    <source>
        <dbReference type="PROSITE" id="PS50893"/>
    </source>
</evidence>
<dbReference type="Proteomes" id="UP000250354">
    <property type="component" value="Chromosome"/>
</dbReference>
<dbReference type="CDD" id="cd03214">
    <property type="entry name" value="ABC_Iron-Siderophores_B12_Hemin"/>
    <property type="match status" value="1"/>
</dbReference>
<dbReference type="GO" id="GO:0005524">
    <property type="term" value="F:ATP binding"/>
    <property type="evidence" value="ECO:0007669"/>
    <property type="project" value="UniProtKB-KW"/>
</dbReference>
<dbReference type="Proteomes" id="UP001069047">
    <property type="component" value="Unassembled WGS sequence"/>
</dbReference>
<reference evidence="6 7" key="1">
    <citation type="journal article" date="2020" name="J. Bacteriol.">
        <title>Aerococcus urinae Isolated from Women with Lower Urinary Tract Symptoms: In Vitro Aggregation and Genome Analysis.</title>
        <authorList>
            <person name="Hilt E.E."/>
            <person name="Putonti C."/>
            <person name="Thomas-White K."/>
            <person name="Lewis A.L."/>
            <person name="Visick K.L."/>
            <person name="Gilbert N.M."/>
            <person name="Wolfe A.J."/>
        </authorList>
    </citation>
    <scope>NUCLEOTIDE SEQUENCE [LARGE SCALE GENOMIC DNA]</scope>
    <source>
        <strain evidence="6 7">UMB1016</strain>
    </source>
</reference>
<protein>
    <submittedName>
        <fullName evidence="5">ABC transporter ATP-binding protein</fullName>
    </submittedName>
</protein>
<keyword evidence="7" id="KW-1185">Reference proteome</keyword>
<reference evidence="5" key="2">
    <citation type="submission" date="2022-09" db="EMBL/GenBank/DDBJ databases">
        <title>Aerococcus urinae taxonomy study.</title>
        <authorList>
            <person name="Christensen J."/>
            <person name="Senneby E."/>
        </authorList>
    </citation>
    <scope>NUCLEOTIDE SEQUENCE</scope>
    <source>
        <strain evidence="5">LUND-41-B12</strain>
    </source>
</reference>
<keyword evidence="2" id="KW-0547">Nucleotide-binding</keyword>
<dbReference type="EMBL" id="CP145132">
    <property type="protein sequence ID" value="WWC55429.1"/>
    <property type="molecule type" value="Genomic_DNA"/>
</dbReference>
<dbReference type="RefSeq" id="WP_070559111.1">
    <property type="nucleotide sequence ID" value="NZ_CAJHLG010000004.1"/>
</dbReference>
<evidence type="ECO:0000313" key="7">
    <source>
        <dbReference type="Proteomes" id="UP000250354"/>
    </source>
</evidence>
<feature type="domain" description="ABC transporter" evidence="4">
    <location>
        <begin position="4"/>
        <end position="236"/>
    </location>
</feature>
<accession>A0A9Q4H500</accession>
<dbReference type="FunFam" id="3.40.50.300:FF:000134">
    <property type="entry name" value="Iron-enterobactin ABC transporter ATP-binding protein"/>
    <property type="match status" value="1"/>
</dbReference>
<gene>
    <name evidence="6" type="ORF">DBT44_0003730</name>
    <name evidence="5" type="ORF">ODY61_03485</name>
</gene>